<proteinExistence type="predicted"/>
<sequence length="115" mass="12941">MASTQPTQHDIDTTLRKHLHLIQGKELMESHRTFPRGMGRAQVIQQQWTASFQLVEYSFHVRYATAGHKQPVNANVLLQIIDAGQQGTVLLLGDLLTSAHFQHRVTAPPAKHDRA</sequence>
<dbReference type="VEuPathDB" id="VectorBase:AQUA015276"/>
<organism evidence="1 2">
    <name type="scientific">Anopheles quadriannulatus</name>
    <name type="common">Mosquito</name>
    <dbReference type="NCBI Taxonomy" id="34691"/>
    <lineage>
        <taxon>Eukaryota</taxon>
        <taxon>Metazoa</taxon>
        <taxon>Ecdysozoa</taxon>
        <taxon>Arthropoda</taxon>
        <taxon>Hexapoda</taxon>
        <taxon>Insecta</taxon>
        <taxon>Pterygota</taxon>
        <taxon>Neoptera</taxon>
        <taxon>Endopterygota</taxon>
        <taxon>Diptera</taxon>
        <taxon>Nematocera</taxon>
        <taxon>Culicoidea</taxon>
        <taxon>Culicidae</taxon>
        <taxon>Anophelinae</taxon>
        <taxon>Anopheles</taxon>
    </lineage>
</organism>
<evidence type="ECO:0000313" key="2">
    <source>
        <dbReference type="Proteomes" id="UP000076407"/>
    </source>
</evidence>
<evidence type="ECO:0000313" key="1">
    <source>
        <dbReference type="EnsemblMetazoa" id="AQUA015276-PA"/>
    </source>
</evidence>
<dbReference type="Proteomes" id="UP000076407">
    <property type="component" value="Unassembled WGS sequence"/>
</dbReference>
<reference evidence="1" key="1">
    <citation type="submission" date="2020-05" db="UniProtKB">
        <authorList>
            <consortium name="EnsemblMetazoa"/>
        </authorList>
    </citation>
    <scope>IDENTIFICATION</scope>
    <source>
        <strain evidence="1">SANGQUA</strain>
    </source>
</reference>
<dbReference type="EnsemblMetazoa" id="AQUA015276-RA">
    <property type="protein sequence ID" value="AQUA015276-PA"/>
    <property type="gene ID" value="AQUA015276"/>
</dbReference>
<keyword evidence="2" id="KW-1185">Reference proteome</keyword>
<name>A0A182XTZ5_ANOQN</name>
<protein>
    <submittedName>
        <fullName evidence="1">Uncharacterized protein</fullName>
    </submittedName>
</protein>
<accession>A0A182XTZ5</accession>
<dbReference type="AlphaFoldDB" id="A0A182XTZ5"/>